<organism evidence="4 5">
    <name type="scientific">Aspergillus sydowii CBS 593.65</name>
    <dbReference type="NCBI Taxonomy" id="1036612"/>
    <lineage>
        <taxon>Eukaryota</taxon>
        <taxon>Fungi</taxon>
        <taxon>Dikarya</taxon>
        <taxon>Ascomycota</taxon>
        <taxon>Pezizomycotina</taxon>
        <taxon>Eurotiomycetes</taxon>
        <taxon>Eurotiomycetidae</taxon>
        <taxon>Eurotiales</taxon>
        <taxon>Aspergillaceae</taxon>
        <taxon>Aspergillus</taxon>
        <taxon>Aspergillus subgen. Nidulantes</taxon>
    </lineage>
</organism>
<dbReference type="PANTHER" id="PTHR24359">
    <property type="entry name" value="SERINE/THREONINE-PROTEIN KINASE SBK1"/>
    <property type="match status" value="1"/>
</dbReference>
<dbReference type="AlphaFoldDB" id="A0A1L9TKJ4"/>
<dbReference type="InterPro" id="IPR011009">
    <property type="entry name" value="Kinase-like_dom_sf"/>
</dbReference>
<dbReference type="VEuPathDB" id="FungiDB:ASPSYDRAFT_88827"/>
<evidence type="ECO:0000313" key="5">
    <source>
        <dbReference type="Proteomes" id="UP000184356"/>
    </source>
</evidence>
<feature type="compositionally biased region" description="Polar residues" evidence="1">
    <location>
        <begin position="571"/>
        <end position="581"/>
    </location>
</feature>
<protein>
    <recommendedName>
        <fullName evidence="3">Protein kinase domain-containing protein</fullName>
    </recommendedName>
</protein>
<dbReference type="Gene3D" id="1.10.510.10">
    <property type="entry name" value="Transferase(Phosphotransferase) domain 1"/>
    <property type="match status" value="1"/>
</dbReference>
<keyword evidence="5" id="KW-1185">Reference proteome</keyword>
<gene>
    <name evidence="4" type="ORF">ASPSYDRAFT_88827</name>
</gene>
<evidence type="ECO:0000256" key="1">
    <source>
        <dbReference type="SAM" id="MobiDB-lite"/>
    </source>
</evidence>
<reference evidence="5" key="1">
    <citation type="journal article" date="2017" name="Genome Biol.">
        <title>Comparative genomics reveals high biological diversity and specific adaptations in the industrially and medically important fungal genus Aspergillus.</title>
        <authorList>
            <person name="de Vries R.P."/>
            <person name="Riley R."/>
            <person name="Wiebenga A."/>
            <person name="Aguilar-Osorio G."/>
            <person name="Amillis S."/>
            <person name="Uchima C.A."/>
            <person name="Anderluh G."/>
            <person name="Asadollahi M."/>
            <person name="Askin M."/>
            <person name="Barry K."/>
            <person name="Battaglia E."/>
            <person name="Bayram O."/>
            <person name="Benocci T."/>
            <person name="Braus-Stromeyer S.A."/>
            <person name="Caldana C."/>
            <person name="Canovas D."/>
            <person name="Cerqueira G.C."/>
            <person name="Chen F."/>
            <person name="Chen W."/>
            <person name="Choi C."/>
            <person name="Clum A."/>
            <person name="Dos Santos R.A."/>
            <person name="Damasio A.R."/>
            <person name="Diallinas G."/>
            <person name="Emri T."/>
            <person name="Fekete E."/>
            <person name="Flipphi M."/>
            <person name="Freyberg S."/>
            <person name="Gallo A."/>
            <person name="Gournas C."/>
            <person name="Habgood R."/>
            <person name="Hainaut M."/>
            <person name="Harispe M.L."/>
            <person name="Henrissat B."/>
            <person name="Hilden K.S."/>
            <person name="Hope R."/>
            <person name="Hossain A."/>
            <person name="Karabika E."/>
            <person name="Karaffa L."/>
            <person name="Karanyi Z."/>
            <person name="Krasevec N."/>
            <person name="Kuo A."/>
            <person name="Kusch H."/>
            <person name="LaButti K."/>
            <person name="Lagendijk E.L."/>
            <person name="Lapidus A."/>
            <person name="Levasseur A."/>
            <person name="Lindquist E."/>
            <person name="Lipzen A."/>
            <person name="Logrieco A.F."/>
            <person name="MacCabe A."/>
            <person name="Maekelae M.R."/>
            <person name="Malavazi I."/>
            <person name="Melin P."/>
            <person name="Meyer V."/>
            <person name="Mielnichuk N."/>
            <person name="Miskei M."/>
            <person name="Molnar A.P."/>
            <person name="Mule G."/>
            <person name="Ngan C.Y."/>
            <person name="Orejas M."/>
            <person name="Orosz E."/>
            <person name="Ouedraogo J.P."/>
            <person name="Overkamp K.M."/>
            <person name="Park H.-S."/>
            <person name="Perrone G."/>
            <person name="Piumi F."/>
            <person name="Punt P.J."/>
            <person name="Ram A.F."/>
            <person name="Ramon A."/>
            <person name="Rauscher S."/>
            <person name="Record E."/>
            <person name="Riano-Pachon D.M."/>
            <person name="Robert V."/>
            <person name="Roehrig J."/>
            <person name="Ruller R."/>
            <person name="Salamov A."/>
            <person name="Salih N.S."/>
            <person name="Samson R.A."/>
            <person name="Sandor E."/>
            <person name="Sanguinetti M."/>
            <person name="Schuetze T."/>
            <person name="Sepcic K."/>
            <person name="Shelest E."/>
            <person name="Sherlock G."/>
            <person name="Sophianopoulou V."/>
            <person name="Squina F.M."/>
            <person name="Sun H."/>
            <person name="Susca A."/>
            <person name="Todd R.B."/>
            <person name="Tsang A."/>
            <person name="Unkles S.E."/>
            <person name="van de Wiele N."/>
            <person name="van Rossen-Uffink D."/>
            <person name="Oliveira J.V."/>
            <person name="Vesth T.C."/>
            <person name="Visser J."/>
            <person name="Yu J.-H."/>
            <person name="Zhou M."/>
            <person name="Andersen M.R."/>
            <person name="Archer D.B."/>
            <person name="Baker S.E."/>
            <person name="Benoit I."/>
            <person name="Brakhage A.A."/>
            <person name="Braus G.H."/>
            <person name="Fischer R."/>
            <person name="Frisvad J.C."/>
            <person name="Goldman G.H."/>
            <person name="Houbraken J."/>
            <person name="Oakley B."/>
            <person name="Pocsi I."/>
            <person name="Scazzocchio C."/>
            <person name="Seiboth B."/>
            <person name="vanKuyk P.A."/>
            <person name="Wortman J."/>
            <person name="Dyer P.S."/>
            <person name="Grigoriev I.V."/>
        </authorList>
    </citation>
    <scope>NUCLEOTIDE SEQUENCE [LARGE SCALE GENOMIC DNA]</scope>
    <source>
        <strain evidence="5">CBS 593.65</strain>
    </source>
</reference>
<keyword evidence="2" id="KW-0732">Signal</keyword>
<feature type="chain" id="PRO_5012657071" description="Protein kinase domain-containing protein" evidence="2">
    <location>
        <begin position="28"/>
        <end position="587"/>
    </location>
</feature>
<dbReference type="RefSeq" id="XP_040703741.1">
    <property type="nucleotide sequence ID" value="XM_040852068.1"/>
</dbReference>
<proteinExistence type="predicted"/>
<evidence type="ECO:0000259" key="3">
    <source>
        <dbReference type="PROSITE" id="PS50011"/>
    </source>
</evidence>
<accession>A0A1L9TKJ4</accession>
<dbReference type="EMBL" id="KV878585">
    <property type="protein sequence ID" value="OJJ59935.1"/>
    <property type="molecule type" value="Genomic_DNA"/>
</dbReference>
<feature type="signal peptide" evidence="2">
    <location>
        <begin position="1"/>
        <end position="27"/>
    </location>
</feature>
<evidence type="ECO:0000313" key="4">
    <source>
        <dbReference type="EMBL" id="OJJ59935.1"/>
    </source>
</evidence>
<feature type="region of interest" description="Disordered" evidence="1">
    <location>
        <begin position="568"/>
        <end position="587"/>
    </location>
</feature>
<dbReference type="PANTHER" id="PTHR24359:SF1">
    <property type="entry name" value="INHIBITOR OF NUCLEAR FACTOR KAPPA-B KINASE EPSILON SUBUNIT HOMOLOG 1-RELATED"/>
    <property type="match status" value="1"/>
</dbReference>
<dbReference type="GO" id="GO:0005524">
    <property type="term" value="F:ATP binding"/>
    <property type="evidence" value="ECO:0007669"/>
    <property type="project" value="InterPro"/>
</dbReference>
<sequence>MNFLLDLLDCLVRLIRWLFGLFGASHSENVPQPDPPSSPSSSSPPLLREKSSFILTPDTDDRSCTALQNLQQGLKRYRLESCVDRHLEFVAGPIVQRLVEDNIKAILDEGSLGDVEHISSHCQLISKHATRLFAIFVELKREEYIIPLLKDGIQDDNLPFQRVQTSAQHTMVLVTRQGRNVHALKDWDNEAIKNLEKKQYRVLSPIFRRGEHYELDDLHILPFLDHEADHEGKASAAGGYGEVFRACIHPDNHELEHSSVRPRRGLFVAVKLLFHNDDFQPERNVYRALGHLSHDHLIDLLFTYKRKDRYHLVFPWADGSLKDYWEKYPKPAFTHQNLIWSVEQMKGIASGLAYFHEFTNPEHGQTRFGRHGDIKAQNILWFRHANILKIADLGLASVHGIDSRSNVPPSTVVASPTYSPPELRRKHPVSRKWDIWSLGCLYLEFVTYLVLGNAAIVEFSSQRKGRTDMPEMTSDVFYSEDAQEVNPGVISWVAHLRNSQQCSRAMHDILNLVMDEMLVVDPDARSDSGQIFMKMKELIKNAKEEKKYLLKSEPLALRHSRRPPRIFGSLIQPQPLSTAPRSRTWGL</sequence>
<dbReference type="OrthoDB" id="1046782at2759"/>
<dbReference type="Proteomes" id="UP000184356">
    <property type="component" value="Unassembled WGS sequence"/>
</dbReference>
<dbReference type="InterPro" id="IPR000719">
    <property type="entry name" value="Prot_kinase_dom"/>
</dbReference>
<dbReference type="PROSITE" id="PS50011">
    <property type="entry name" value="PROTEIN_KINASE_DOM"/>
    <property type="match status" value="1"/>
</dbReference>
<dbReference type="GeneID" id="63768141"/>
<feature type="domain" description="Protein kinase" evidence="3">
    <location>
        <begin position="229"/>
        <end position="539"/>
    </location>
</feature>
<dbReference type="SUPFAM" id="SSF56112">
    <property type="entry name" value="Protein kinase-like (PK-like)"/>
    <property type="match status" value="1"/>
</dbReference>
<dbReference type="GO" id="GO:0004674">
    <property type="term" value="F:protein serine/threonine kinase activity"/>
    <property type="evidence" value="ECO:0007669"/>
    <property type="project" value="TreeGrafter"/>
</dbReference>
<dbReference type="SMART" id="SM00220">
    <property type="entry name" value="S_TKc"/>
    <property type="match status" value="1"/>
</dbReference>
<name>A0A1L9TKJ4_9EURO</name>
<dbReference type="CDD" id="cd00180">
    <property type="entry name" value="PKc"/>
    <property type="match status" value="1"/>
</dbReference>
<dbReference type="Pfam" id="PF00069">
    <property type="entry name" value="Pkinase"/>
    <property type="match status" value="1"/>
</dbReference>
<evidence type="ECO:0000256" key="2">
    <source>
        <dbReference type="SAM" id="SignalP"/>
    </source>
</evidence>